<accession>A0A1H5Z1E7</accession>
<feature type="domain" description="NADH:ubiquinone oxidoreductase intermediate-associated protein 30" evidence="3">
    <location>
        <begin position="39"/>
        <end position="173"/>
    </location>
</feature>
<dbReference type="GO" id="GO:0010257">
    <property type="term" value="P:NADH dehydrogenase complex assembly"/>
    <property type="evidence" value="ECO:0007669"/>
    <property type="project" value="TreeGrafter"/>
</dbReference>
<dbReference type="AlphaFoldDB" id="A0A1H5Z1E7"/>
<protein>
    <submittedName>
        <fullName evidence="4">Complex I intermediate-associated protein 30 (CIA30)</fullName>
    </submittedName>
</protein>
<name>A0A1H5Z1E7_9RHOB</name>
<dbReference type="PANTHER" id="PTHR13194:SF19">
    <property type="entry name" value="NAD(P)-BINDING ROSSMANN-FOLD SUPERFAMILY PROTEIN"/>
    <property type="match status" value="1"/>
</dbReference>
<dbReference type="InterPro" id="IPR013857">
    <property type="entry name" value="NADH-UbQ_OxRdtase-assoc_prot30"/>
</dbReference>
<gene>
    <name evidence="4" type="ORF">SAMN05421751_12620</name>
</gene>
<evidence type="ECO:0000256" key="1">
    <source>
        <dbReference type="ARBA" id="ARBA00007884"/>
    </source>
</evidence>
<dbReference type="SUPFAM" id="SSF49785">
    <property type="entry name" value="Galactose-binding domain-like"/>
    <property type="match status" value="1"/>
</dbReference>
<feature type="chain" id="PRO_5009291132" evidence="2">
    <location>
        <begin position="23"/>
        <end position="187"/>
    </location>
</feature>
<sequence length="187" mass="20537">MRRALAGMAGICLAAVMSLAAAAGERMNTLDDFSEGLSPDWSFVTDQVMGGVSTGKATLERADGEAFLHLTGRVSTEKNGGFIQARLMLERPLPATARGLELEVRGNDQTYYVHLRGRGPSLPWQFHQAPFEAAADLRVVRIPFDAFRPRGMILGRPIAPERIRSIAVVAYGRDHEADLAVRRLGWY</sequence>
<reference evidence="4 5" key="1">
    <citation type="submission" date="2016-10" db="EMBL/GenBank/DDBJ databases">
        <authorList>
            <person name="de Groot N.N."/>
        </authorList>
    </citation>
    <scope>NUCLEOTIDE SEQUENCE [LARGE SCALE GENOMIC DNA]</scope>
    <source>
        <strain evidence="4 5">DSM 23413</strain>
    </source>
</reference>
<comment type="similarity">
    <text evidence="1">Belongs to the CIA30 family.</text>
</comment>
<dbReference type="InterPro" id="IPR039131">
    <property type="entry name" value="NDUFAF1"/>
</dbReference>
<evidence type="ECO:0000259" key="3">
    <source>
        <dbReference type="Pfam" id="PF08547"/>
    </source>
</evidence>
<dbReference type="GO" id="GO:0051082">
    <property type="term" value="F:unfolded protein binding"/>
    <property type="evidence" value="ECO:0007669"/>
    <property type="project" value="TreeGrafter"/>
</dbReference>
<evidence type="ECO:0000256" key="2">
    <source>
        <dbReference type="SAM" id="SignalP"/>
    </source>
</evidence>
<dbReference type="PANTHER" id="PTHR13194">
    <property type="entry name" value="COMPLEX I INTERMEDIATE-ASSOCIATED PROTEIN 30"/>
    <property type="match status" value="1"/>
</dbReference>
<keyword evidence="5" id="KW-1185">Reference proteome</keyword>
<evidence type="ECO:0000313" key="4">
    <source>
        <dbReference type="EMBL" id="SEG29880.1"/>
    </source>
</evidence>
<dbReference type="InterPro" id="IPR008979">
    <property type="entry name" value="Galactose-bd-like_sf"/>
</dbReference>
<evidence type="ECO:0000313" key="5">
    <source>
        <dbReference type="Proteomes" id="UP000236742"/>
    </source>
</evidence>
<keyword evidence="2" id="KW-0732">Signal</keyword>
<dbReference type="Pfam" id="PF08547">
    <property type="entry name" value="CIA30"/>
    <property type="match status" value="1"/>
</dbReference>
<feature type="signal peptide" evidence="2">
    <location>
        <begin position="1"/>
        <end position="22"/>
    </location>
</feature>
<proteinExistence type="inferred from homology"/>
<dbReference type="OrthoDB" id="442188at2"/>
<organism evidence="4 5">
    <name type="scientific">Jhaorihella thermophila</name>
    <dbReference type="NCBI Taxonomy" id="488547"/>
    <lineage>
        <taxon>Bacteria</taxon>
        <taxon>Pseudomonadati</taxon>
        <taxon>Pseudomonadota</taxon>
        <taxon>Alphaproteobacteria</taxon>
        <taxon>Rhodobacterales</taxon>
        <taxon>Paracoccaceae</taxon>
        <taxon>Jhaorihella</taxon>
    </lineage>
</organism>
<dbReference type="EMBL" id="FNVD01000026">
    <property type="protein sequence ID" value="SEG29880.1"/>
    <property type="molecule type" value="Genomic_DNA"/>
</dbReference>
<dbReference type="Proteomes" id="UP000236742">
    <property type="component" value="Unassembled WGS sequence"/>
</dbReference>
<dbReference type="RefSeq" id="WP_104009269.1">
    <property type="nucleotide sequence ID" value="NZ_FNVD01000026.1"/>
</dbReference>